<dbReference type="Proteomes" id="UP000265955">
    <property type="component" value="Unassembled WGS sequence"/>
</dbReference>
<comment type="caution">
    <text evidence="1">The sequence shown here is derived from an EMBL/GenBank/DDBJ whole genome shotgun (WGS) entry which is preliminary data.</text>
</comment>
<dbReference type="Gene3D" id="3.40.1000.10">
    <property type="entry name" value="Mog1/PsbP, alpha/beta/alpha sandwich"/>
    <property type="match status" value="1"/>
</dbReference>
<reference evidence="2" key="1">
    <citation type="submission" date="2018-09" db="EMBL/GenBank/DDBJ databases">
        <authorList>
            <person name="Zhu H."/>
        </authorList>
    </citation>
    <scope>NUCLEOTIDE SEQUENCE [LARGE SCALE GENOMIC DNA]</scope>
    <source>
        <strain evidence="2">K1R23-30</strain>
    </source>
</reference>
<dbReference type="InterPro" id="IPR016123">
    <property type="entry name" value="Mog1/PsbP_a/b/a-sand"/>
</dbReference>
<dbReference type="Pfam" id="PF08786">
    <property type="entry name" value="DcrB"/>
    <property type="match status" value="1"/>
</dbReference>
<name>A0A3A3GEY2_9BURK</name>
<evidence type="ECO:0000313" key="2">
    <source>
        <dbReference type="Proteomes" id="UP000265955"/>
    </source>
</evidence>
<dbReference type="InterPro" id="IPR014894">
    <property type="entry name" value="DcrB/EagT6"/>
</dbReference>
<dbReference type="EMBL" id="QYUO01000001">
    <property type="protein sequence ID" value="RJF99469.1"/>
    <property type="molecule type" value="Genomic_DNA"/>
</dbReference>
<evidence type="ECO:0000313" key="1">
    <source>
        <dbReference type="EMBL" id="RJF99469.1"/>
    </source>
</evidence>
<dbReference type="SUPFAM" id="SSF55724">
    <property type="entry name" value="Mog1p/PsbP-like"/>
    <property type="match status" value="1"/>
</dbReference>
<gene>
    <name evidence="1" type="ORF">D3871_13740</name>
</gene>
<keyword evidence="2" id="KW-1185">Reference proteome</keyword>
<proteinExistence type="predicted"/>
<dbReference type="OrthoDB" id="7018905at2"/>
<accession>A0A3A3GEY2</accession>
<dbReference type="RefSeq" id="WP_119769407.1">
    <property type="nucleotide sequence ID" value="NZ_QYUO01000001.1"/>
</dbReference>
<dbReference type="AlphaFoldDB" id="A0A3A3GEY2"/>
<sequence>MNQHQINEATFTLPTELKDKTVHMFVTSEDGPNEFNVVISRANLEAEEHLEHFKDRLVAELERALPIFELTGSIDRTLSDIPAIEIIYRWNNDGIRMHQRQVITASTQGDTDAVQALMIAATCPKPFSDHWNQVFDDLLDSIRLRQPFVEASDVGPQLEDMLDEPTATAPTDTSPTDPPYIFALAVRDRLLHIFDNEEEACRLINPIEVEDRLWEFFDCQGNPLKPDFVQPNTGIIWRSGGKYLLRECSATDRLPLSLCMDRIRQVRGKFPMNSIPAIERHFERLSLASSITMQNSDPNQ</sequence>
<protein>
    <submittedName>
        <fullName evidence="1">DUF1795 domain-containing protein</fullName>
    </submittedName>
</protein>
<organism evidence="1 2">
    <name type="scientific">Noviherbaspirillum saxi</name>
    <dbReference type="NCBI Taxonomy" id="2320863"/>
    <lineage>
        <taxon>Bacteria</taxon>
        <taxon>Pseudomonadati</taxon>
        <taxon>Pseudomonadota</taxon>
        <taxon>Betaproteobacteria</taxon>
        <taxon>Burkholderiales</taxon>
        <taxon>Oxalobacteraceae</taxon>
        <taxon>Noviherbaspirillum</taxon>
    </lineage>
</organism>